<dbReference type="InterPro" id="IPR001303">
    <property type="entry name" value="Aldolase_II/adducin_N"/>
</dbReference>
<evidence type="ECO:0000313" key="2">
    <source>
        <dbReference type="EMBL" id="QPG76903.1"/>
    </source>
</evidence>
<dbReference type="GeneID" id="62197697"/>
<dbReference type="SMART" id="SM01007">
    <property type="entry name" value="Aldolase_II"/>
    <property type="match status" value="1"/>
</dbReference>
<dbReference type="GO" id="GO:0005856">
    <property type="term" value="C:cytoskeleton"/>
    <property type="evidence" value="ECO:0007669"/>
    <property type="project" value="TreeGrafter"/>
</dbReference>
<name>A0A875S7L5_EENNA</name>
<evidence type="ECO:0000313" key="3">
    <source>
        <dbReference type="Proteomes" id="UP000662931"/>
    </source>
</evidence>
<protein>
    <recommendedName>
        <fullName evidence="1">Class II aldolase/adducin N-terminal domain-containing protein</fullName>
    </recommendedName>
</protein>
<dbReference type="InterPro" id="IPR051017">
    <property type="entry name" value="Aldolase-II_Adducin_sf"/>
</dbReference>
<dbReference type="Pfam" id="PF00596">
    <property type="entry name" value="Aldolase_II"/>
    <property type="match status" value="1"/>
</dbReference>
<dbReference type="SUPFAM" id="SSF53639">
    <property type="entry name" value="AraD/HMP-PK domain-like"/>
    <property type="match status" value="1"/>
</dbReference>
<evidence type="ECO:0000259" key="1">
    <source>
        <dbReference type="SMART" id="SM01007"/>
    </source>
</evidence>
<dbReference type="OrthoDB" id="3238794at2759"/>
<dbReference type="PANTHER" id="PTHR10672">
    <property type="entry name" value="ADDUCIN"/>
    <property type="match status" value="1"/>
</dbReference>
<sequence>MSETIITTSAQKVPESVSPATARGYKMDKQGAQNISMGNPTPYPIPTFDDPYRKREWMLEHMAGAFRVFGRRGFGEGSAGHITVRDPVNPSTFWINPLGTHFSLMKASDMVQVDLDGNIIGGNTSAPINAAGFAIHSALYKRRPEVNAACHTHSVYGKAYSAFGKPLEMLNQDSCVFYKNQAVYNDFGGVAVEKKEGENVAKAADGVQSVILRNHGLMTAGTTVDEAAYLFTLMERTCQCQLLADAAENEGKKKIIIGDEEAAYCHFIDCDPESLFLEFGVGLNYEIAMDDSFMTFTNSRKFNRTP</sequence>
<feature type="domain" description="Class II aldolase/adducin N-terminal" evidence="1">
    <location>
        <begin position="60"/>
        <end position="242"/>
    </location>
</feature>
<dbReference type="NCBIfam" id="NF004855">
    <property type="entry name" value="PRK06208.1"/>
    <property type="match status" value="1"/>
</dbReference>
<dbReference type="AlphaFoldDB" id="A0A875S7L5"/>
<keyword evidence="3" id="KW-1185">Reference proteome</keyword>
<dbReference type="GO" id="GO:0051015">
    <property type="term" value="F:actin filament binding"/>
    <property type="evidence" value="ECO:0007669"/>
    <property type="project" value="TreeGrafter"/>
</dbReference>
<dbReference type="EMBL" id="CP064815">
    <property type="protein sequence ID" value="QPG76903.1"/>
    <property type="molecule type" value="Genomic_DNA"/>
</dbReference>
<dbReference type="FunFam" id="3.40.225.10:FF:000009">
    <property type="entry name" value="Class II aldolase/adducin N-terminal"/>
    <property type="match status" value="1"/>
</dbReference>
<dbReference type="RefSeq" id="XP_038780468.1">
    <property type="nucleotide sequence ID" value="XM_038924540.1"/>
</dbReference>
<dbReference type="KEGG" id="bnn:FOA43_004297"/>
<dbReference type="InterPro" id="IPR036409">
    <property type="entry name" value="Aldolase_II/adducin_N_sf"/>
</dbReference>
<dbReference type="Gene3D" id="3.40.225.10">
    <property type="entry name" value="Class II aldolase/adducin N-terminal domain"/>
    <property type="match status" value="1"/>
</dbReference>
<reference evidence="2" key="1">
    <citation type="submission" date="2020-10" db="EMBL/GenBank/DDBJ databases">
        <authorList>
            <person name="Roach M.J.R."/>
        </authorList>
    </citation>
    <scope>NUCLEOTIDE SEQUENCE</scope>
    <source>
        <strain evidence="2">CBS 1945</strain>
    </source>
</reference>
<gene>
    <name evidence="2" type="ORF">FOA43_004297</name>
</gene>
<organism evidence="2 3">
    <name type="scientific">Eeniella nana</name>
    <name type="common">Yeast</name>
    <name type="synonym">Brettanomyces nanus</name>
    <dbReference type="NCBI Taxonomy" id="13502"/>
    <lineage>
        <taxon>Eukaryota</taxon>
        <taxon>Fungi</taxon>
        <taxon>Dikarya</taxon>
        <taxon>Ascomycota</taxon>
        <taxon>Saccharomycotina</taxon>
        <taxon>Pichiomycetes</taxon>
        <taxon>Pichiales</taxon>
        <taxon>Pichiaceae</taxon>
        <taxon>Brettanomyces</taxon>
    </lineage>
</organism>
<dbReference type="PANTHER" id="PTHR10672:SF25">
    <property type="entry name" value="MEIOTICALLY UP-REGULATED GENE 14 PROTEIN"/>
    <property type="match status" value="1"/>
</dbReference>
<proteinExistence type="predicted"/>
<dbReference type="Proteomes" id="UP000662931">
    <property type="component" value="Chromosome 4"/>
</dbReference>
<accession>A0A875S7L5</accession>